<reference evidence="2 3" key="1">
    <citation type="submission" date="2017-07" db="EMBL/GenBank/DDBJ databases">
        <title>Fictibacillus sp. nov. GDSW-R2A3 Genome sequencing and assembly.</title>
        <authorList>
            <person name="Mayilraj S."/>
        </authorList>
    </citation>
    <scope>NUCLEOTIDE SEQUENCE [LARGE SCALE GENOMIC DNA]</scope>
    <source>
        <strain evidence="2 3">GDSW-R2A3</strain>
    </source>
</reference>
<proteinExistence type="predicted"/>
<dbReference type="EMBL" id="NOII01000001">
    <property type="protein sequence ID" value="OYD59244.1"/>
    <property type="molecule type" value="Genomic_DNA"/>
</dbReference>
<evidence type="ECO:0000259" key="1">
    <source>
        <dbReference type="Pfam" id="PF04316"/>
    </source>
</evidence>
<dbReference type="OrthoDB" id="2991036at2"/>
<dbReference type="Pfam" id="PF04316">
    <property type="entry name" value="FlgM"/>
    <property type="match status" value="1"/>
</dbReference>
<evidence type="ECO:0000313" key="2">
    <source>
        <dbReference type="EMBL" id="OYD59244.1"/>
    </source>
</evidence>
<dbReference type="InterPro" id="IPR031316">
    <property type="entry name" value="FlgM_C"/>
</dbReference>
<evidence type="ECO:0000313" key="3">
    <source>
        <dbReference type="Proteomes" id="UP000215059"/>
    </source>
</evidence>
<dbReference type="RefSeq" id="WP_094251205.1">
    <property type="nucleotide sequence ID" value="NZ_JBHLXL010000001.1"/>
</dbReference>
<gene>
    <name evidence="2" type="ORF">CGZ90_04925</name>
</gene>
<keyword evidence="3" id="KW-1185">Reference proteome</keyword>
<dbReference type="InterPro" id="IPR035890">
    <property type="entry name" value="Anti-sigma-28_factor_FlgM_sf"/>
</dbReference>
<comment type="caution">
    <text evidence="2">The sequence shown here is derived from an EMBL/GenBank/DDBJ whole genome shotgun (WGS) entry which is preliminary data.</text>
</comment>
<dbReference type="Proteomes" id="UP000215059">
    <property type="component" value="Unassembled WGS sequence"/>
</dbReference>
<organism evidence="2 3">
    <name type="scientific">Fictibacillus aquaticus</name>
    <dbReference type="NCBI Taxonomy" id="2021314"/>
    <lineage>
        <taxon>Bacteria</taxon>
        <taxon>Bacillati</taxon>
        <taxon>Bacillota</taxon>
        <taxon>Bacilli</taxon>
        <taxon>Bacillales</taxon>
        <taxon>Fictibacillaceae</taxon>
        <taxon>Fictibacillus</taxon>
    </lineage>
</organism>
<accession>A0A235FE84</accession>
<feature type="domain" description="Anti-sigma-28 factor FlgM C-terminal" evidence="1">
    <location>
        <begin position="35"/>
        <end position="67"/>
    </location>
</feature>
<protein>
    <recommendedName>
        <fullName evidence="1">Anti-sigma-28 factor FlgM C-terminal domain-containing protein</fullName>
    </recommendedName>
</protein>
<dbReference type="SUPFAM" id="SSF101498">
    <property type="entry name" value="Anti-sigma factor FlgM"/>
    <property type="match status" value="1"/>
</dbReference>
<name>A0A235FE84_9BACL</name>
<sequence>MRIHNGKNEANYEIERVKKPDILPGRPQEETAETLQSLKRLEKINKLKKRVQAGTYTISPERIAQSISSFYMP</sequence>
<dbReference type="AlphaFoldDB" id="A0A235FE84"/>